<keyword evidence="7 8" id="KW-0472">Membrane</keyword>
<organism evidence="10 11">
    <name type="scientific">Rodentibacter heidelbergensis</name>
    <dbReference type="NCBI Taxonomy" id="1908258"/>
    <lineage>
        <taxon>Bacteria</taxon>
        <taxon>Pseudomonadati</taxon>
        <taxon>Pseudomonadota</taxon>
        <taxon>Gammaproteobacteria</taxon>
        <taxon>Pasteurellales</taxon>
        <taxon>Pasteurellaceae</taxon>
        <taxon>Rodentibacter</taxon>
    </lineage>
</organism>
<dbReference type="PANTHER" id="PTHR37484">
    <property type="entry name" value="ROD SHAPE-DETERMINING PROTEIN MRED"/>
    <property type="match status" value="1"/>
</dbReference>
<comment type="function">
    <text evidence="8">Involved in formation of the rod shape of the cell. May also contribute to regulation of formation of penicillin-binding proteins.</text>
</comment>
<dbReference type="Pfam" id="PF04093">
    <property type="entry name" value="MreD"/>
    <property type="match status" value="1"/>
</dbReference>
<evidence type="ECO:0000313" key="10">
    <source>
        <dbReference type="EMBL" id="OOF35537.1"/>
    </source>
</evidence>
<dbReference type="InterPro" id="IPR026034">
    <property type="entry name" value="MreD_proteobac"/>
</dbReference>
<keyword evidence="3 8" id="KW-1003">Cell membrane</keyword>
<comment type="similarity">
    <text evidence="2 8">Belongs to the MreD family.</text>
</comment>
<keyword evidence="5 8" id="KW-0133">Cell shape</keyword>
<comment type="caution">
    <text evidence="10">The sequence shown here is derived from an EMBL/GenBank/DDBJ whole genome shotgun (WGS) entry which is preliminary data.</text>
</comment>
<reference evidence="10 11" key="1">
    <citation type="submission" date="2016-10" db="EMBL/GenBank/DDBJ databases">
        <title>Rodentibacter gen. nov. and new species.</title>
        <authorList>
            <person name="Christensen H."/>
        </authorList>
    </citation>
    <scope>NUCLEOTIDE SEQUENCE [LARGE SCALE GENOMIC DNA]</scope>
    <source>
        <strain evidence="10 11">Ac69</strain>
    </source>
</reference>
<accession>A0A1V3I6P6</accession>
<keyword evidence="8" id="KW-0997">Cell inner membrane</keyword>
<evidence type="ECO:0000256" key="2">
    <source>
        <dbReference type="ARBA" id="ARBA00007776"/>
    </source>
</evidence>
<dbReference type="EMBL" id="MLHH01000033">
    <property type="protein sequence ID" value="OOF35537.1"/>
    <property type="molecule type" value="Genomic_DNA"/>
</dbReference>
<proteinExistence type="inferred from homology"/>
<feature type="transmembrane region" description="Helical" evidence="9">
    <location>
        <begin position="132"/>
        <end position="152"/>
    </location>
</feature>
<dbReference type="PIRSF" id="PIRSF018472">
    <property type="entry name" value="MreD_proteobac"/>
    <property type="match status" value="1"/>
</dbReference>
<dbReference type="GO" id="GO:0005886">
    <property type="term" value="C:plasma membrane"/>
    <property type="evidence" value="ECO:0007669"/>
    <property type="project" value="UniProtKB-SubCell"/>
</dbReference>
<comment type="subcellular location">
    <subcellularLocation>
        <location evidence="8">Cell inner membrane</location>
    </subcellularLocation>
    <subcellularLocation>
        <location evidence="1">Cell membrane</location>
        <topology evidence="1">Multi-pass membrane protein</topology>
    </subcellularLocation>
</comment>
<feature type="transmembrane region" description="Helical" evidence="9">
    <location>
        <begin position="37"/>
        <end position="62"/>
    </location>
</feature>
<gene>
    <name evidence="10" type="ORF">BKK48_09690</name>
</gene>
<feature type="transmembrane region" description="Helical" evidence="9">
    <location>
        <begin position="100"/>
        <end position="120"/>
    </location>
</feature>
<keyword evidence="6 9" id="KW-1133">Transmembrane helix</keyword>
<dbReference type="NCBIfam" id="TIGR03426">
    <property type="entry name" value="shape_MreD"/>
    <property type="match status" value="1"/>
</dbReference>
<evidence type="ECO:0000256" key="7">
    <source>
        <dbReference type="ARBA" id="ARBA00023136"/>
    </source>
</evidence>
<dbReference type="STRING" id="1908258.BKK48_09690"/>
<dbReference type="AlphaFoldDB" id="A0A1V3I6P6"/>
<keyword evidence="4 9" id="KW-0812">Transmembrane</keyword>
<name>A0A1V3I6P6_9PAST</name>
<evidence type="ECO:0000256" key="5">
    <source>
        <dbReference type="ARBA" id="ARBA00022960"/>
    </source>
</evidence>
<dbReference type="PANTHER" id="PTHR37484:SF1">
    <property type="entry name" value="ROD SHAPE-DETERMINING PROTEIN MRED"/>
    <property type="match status" value="1"/>
</dbReference>
<evidence type="ECO:0000256" key="8">
    <source>
        <dbReference type="PIRNR" id="PIRNR018472"/>
    </source>
</evidence>
<evidence type="ECO:0000256" key="4">
    <source>
        <dbReference type="ARBA" id="ARBA00022692"/>
    </source>
</evidence>
<evidence type="ECO:0000256" key="1">
    <source>
        <dbReference type="ARBA" id="ARBA00004651"/>
    </source>
</evidence>
<keyword evidence="11" id="KW-1185">Reference proteome</keyword>
<dbReference type="GO" id="GO:0008360">
    <property type="term" value="P:regulation of cell shape"/>
    <property type="evidence" value="ECO:0007669"/>
    <property type="project" value="UniProtKB-UniRule"/>
</dbReference>
<evidence type="ECO:0000256" key="9">
    <source>
        <dbReference type="SAM" id="Phobius"/>
    </source>
</evidence>
<dbReference type="RefSeq" id="WP_077428279.1">
    <property type="nucleotide sequence ID" value="NZ_MLHH01000033.1"/>
</dbReference>
<feature type="transmembrane region" description="Helical" evidence="9">
    <location>
        <begin position="6"/>
        <end position="25"/>
    </location>
</feature>
<feature type="transmembrane region" description="Helical" evidence="9">
    <location>
        <begin position="68"/>
        <end position="88"/>
    </location>
</feature>
<evidence type="ECO:0000256" key="3">
    <source>
        <dbReference type="ARBA" id="ARBA00022475"/>
    </source>
</evidence>
<evidence type="ECO:0000256" key="6">
    <source>
        <dbReference type="ARBA" id="ARBA00022989"/>
    </source>
</evidence>
<dbReference type="InterPro" id="IPR007227">
    <property type="entry name" value="Cell_shape_determining_MreD"/>
</dbReference>
<evidence type="ECO:0000313" key="11">
    <source>
        <dbReference type="Proteomes" id="UP000189437"/>
    </source>
</evidence>
<sequence length="162" mass="18855">MQLRLILQWATIFLFFIVALVMELAPWPVGFQAFKPAWLVLVLTYWVLAIPNKISIGVAFWIGLIWDLVLGSTLGIHALVLSIAFYFIAKNHLILRNLSLWFQSLLIIIFVFLIRFSIFLVELFLHSATFNWQEIFGAIASGILWPWVFLLMRKIRRKVGLH</sequence>
<dbReference type="Proteomes" id="UP000189437">
    <property type="component" value="Unassembled WGS sequence"/>
</dbReference>
<dbReference type="OrthoDB" id="6647425at2"/>
<protein>
    <recommendedName>
        <fullName evidence="8">Rod shape-determining protein MreD</fullName>
    </recommendedName>
</protein>